<dbReference type="AlphaFoldDB" id="W8U8I9"/>
<proteinExistence type="predicted"/>
<evidence type="ECO:0000259" key="1">
    <source>
        <dbReference type="Pfam" id="PF13439"/>
    </source>
</evidence>
<dbReference type="Pfam" id="PF13439">
    <property type="entry name" value="Glyco_transf_4"/>
    <property type="match status" value="1"/>
</dbReference>
<dbReference type="InterPro" id="IPR028098">
    <property type="entry name" value="Glyco_trans_4-like_N"/>
</dbReference>
<dbReference type="Proteomes" id="UP000019591">
    <property type="component" value="Chromosome"/>
</dbReference>
<dbReference type="EMBL" id="CP007452">
    <property type="protein sequence ID" value="AHM57171.1"/>
    <property type="molecule type" value="Genomic_DNA"/>
</dbReference>
<dbReference type="PATRIC" id="fig|1286171.3.peg.1839"/>
<evidence type="ECO:0000313" key="3">
    <source>
        <dbReference type="Proteomes" id="UP000019591"/>
    </source>
</evidence>
<feature type="domain" description="Glycosyltransferase subfamily 4-like N-terminal" evidence="1">
    <location>
        <begin position="23"/>
        <end position="229"/>
    </location>
</feature>
<reference evidence="2 3" key="1">
    <citation type="journal article" date="2014" name="Genome Announc.">
        <title>Complete Genome Sequence of Amino Acid-Utilizing Eubacterium acidaminophilum al-2 (DSM 3953).</title>
        <authorList>
            <person name="Poehlein A."/>
            <person name="Andreesen J.R."/>
            <person name="Daniel R."/>
        </authorList>
    </citation>
    <scope>NUCLEOTIDE SEQUENCE [LARGE SCALE GENOMIC DNA]</scope>
    <source>
        <strain evidence="2 3">DSM 3953</strain>
    </source>
</reference>
<dbReference type="KEGG" id="eac:EAL2_c18900"/>
<dbReference type="HOGENOM" id="CLU_032377_2_0_9"/>
<gene>
    <name evidence="2" type="ORF">EAL2_c18900</name>
</gene>
<sequence>MNILFITIYFPPMNNSASIRSLYYANYLRRLGHNVGVVTCSYNDDHVYYDAVLNKKIDDEVKIYRESPGYVYSKTYSRKCENSSDSVGASNGRTRIKGVLKKYMAVPDSFVFWQKNAMKRAEKLIEDGEYDVIFSMHELPSSHMVAYRLKQRFPKIRWIAYWSDPWTVQSRERRDQPLLRKLYERNVERNVVRDADACLFTSEQTRKVYVDAFGIERVKTGIVYRGYDSAYYENVRRAGAPEWIVPDKLNIVHTGAIYTQLRDVDPFIDAIRRIKSENEAVYEKLNIVLIGEIDNIDNIQRFEDLEAISVKKRVPFEEALRYMVFSNVNILWGNKGSSQIPGKVYEYMGADGCILTILGDENDPLSDIMAEADRGPVVGNNSKDISKAIIEIADLIDTDAMPRDWTSRNEKYEWENVALDLADKIAGRA</sequence>
<dbReference type="SUPFAM" id="SSF53756">
    <property type="entry name" value="UDP-Glycosyltransferase/glycogen phosphorylase"/>
    <property type="match status" value="1"/>
</dbReference>
<evidence type="ECO:0000313" key="2">
    <source>
        <dbReference type="EMBL" id="AHM57171.1"/>
    </source>
</evidence>
<keyword evidence="3" id="KW-1185">Reference proteome</keyword>
<organism evidence="2 3">
    <name type="scientific">Peptoclostridium acidaminophilum DSM 3953</name>
    <dbReference type="NCBI Taxonomy" id="1286171"/>
    <lineage>
        <taxon>Bacteria</taxon>
        <taxon>Bacillati</taxon>
        <taxon>Bacillota</taxon>
        <taxon>Clostridia</taxon>
        <taxon>Peptostreptococcales</taxon>
        <taxon>Peptoclostridiaceae</taxon>
        <taxon>Peptoclostridium</taxon>
    </lineage>
</organism>
<protein>
    <recommendedName>
        <fullName evidence="1">Glycosyltransferase subfamily 4-like N-terminal domain-containing protein</fullName>
    </recommendedName>
</protein>
<accession>W8U8I9</accession>
<dbReference type="Gene3D" id="3.40.50.2000">
    <property type="entry name" value="Glycogen Phosphorylase B"/>
    <property type="match status" value="1"/>
</dbReference>
<dbReference type="eggNOG" id="COG0438">
    <property type="taxonomic scope" value="Bacteria"/>
</dbReference>
<name>W8U8I9_PEPAC</name>
<dbReference type="STRING" id="1286171.EAL2_c18900"/>